<keyword evidence="2 5" id="KW-0808">Transferase</keyword>
<proteinExistence type="predicted"/>
<sequence>MSWRSSNFLERFLVIISRILFFRLNRLDITGMENIPLDAAPRLYVSNHVSFFETMAIPMCVVEQQKQRQLRIAAKEELLRVPLIGAVLKAINTIPVKRKRGAKAYRDILESISRGNSVLIFPEGTRSRDGEIRRANRGLGRLIIEAQVPVVPIRVDGLHRWRLLRFRQQARLVFGEPLKREDLWQPDTKDAPTDRATEQQIADKVMEKIRLL</sequence>
<accession>A0A7W8DGR9</accession>
<dbReference type="AlphaFoldDB" id="A0A7W8DGR9"/>
<dbReference type="PANTHER" id="PTHR10434:SF11">
    <property type="entry name" value="1-ACYL-SN-GLYCEROL-3-PHOSPHATE ACYLTRANSFERASE"/>
    <property type="match status" value="1"/>
</dbReference>
<dbReference type="PANTHER" id="PTHR10434">
    <property type="entry name" value="1-ACYL-SN-GLYCEROL-3-PHOSPHATE ACYLTRANSFERASE"/>
    <property type="match status" value="1"/>
</dbReference>
<dbReference type="InterPro" id="IPR002123">
    <property type="entry name" value="Plipid/glycerol_acylTrfase"/>
</dbReference>
<keyword evidence="6" id="KW-1185">Reference proteome</keyword>
<feature type="domain" description="Phospholipid/glycerol acyltransferase" evidence="4">
    <location>
        <begin position="42"/>
        <end position="158"/>
    </location>
</feature>
<comment type="pathway">
    <text evidence="1">Lipid metabolism.</text>
</comment>
<dbReference type="CDD" id="cd07989">
    <property type="entry name" value="LPLAT_AGPAT-like"/>
    <property type="match status" value="1"/>
</dbReference>
<reference evidence="5 6" key="1">
    <citation type="submission" date="2020-08" db="EMBL/GenBank/DDBJ databases">
        <title>Genomic Encyclopedia of Type Strains, Phase IV (KMG-IV): sequencing the most valuable type-strain genomes for metagenomic binning, comparative biology and taxonomic classification.</title>
        <authorList>
            <person name="Goeker M."/>
        </authorList>
    </citation>
    <scope>NUCLEOTIDE SEQUENCE [LARGE SCALE GENOMIC DNA]</scope>
    <source>
        <strain evidence="5 6">DSM 22071</strain>
    </source>
</reference>
<dbReference type="SUPFAM" id="SSF69593">
    <property type="entry name" value="Glycerol-3-phosphate (1)-acyltransferase"/>
    <property type="match status" value="1"/>
</dbReference>
<dbReference type="SMART" id="SM00563">
    <property type="entry name" value="PlsC"/>
    <property type="match status" value="1"/>
</dbReference>
<organism evidence="5 6">
    <name type="scientific">Desulfurispira natronophila</name>
    <dbReference type="NCBI Taxonomy" id="682562"/>
    <lineage>
        <taxon>Bacteria</taxon>
        <taxon>Pseudomonadati</taxon>
        <taxon>Chrysiogenota</taxon>
        <taxon>Chrysiogenia</taxon>
        <taxon>Chrysiogenales</taxon>
        <taxon>Chrysiogenaceae</taxon>
        <taxon>Desulfurispira</taxon>
    </lineage>
</organism>
<comment type="caution">
    <text evidence="5">The sequence shown here is derived from an EMBL/GenBank/DDBJ whole genome shotgun (WGS) entry which is preliminary data.</text>
</comment>
<protein>
    <submittedName>
        <fullName evidence="5">1-acyl-sn-glycerol-3-phosphate acyltransferase</fullName>
        <ecNumber evidence="5">2.3.1.51</ecNumber>
    </submittedName>
</protein>
<evidence type="ECO:0000313" key="5">
    <source>
        <dbReference type="EMBL" id="MBB5021781.1"/>
    </source>
</evidence>
<evidence type="ECO:0000256" key="1">
    <source>
        <dbReference type="ARBA" id="ARBA00005189"/>
    </source>
</evidence>
<dbReference type="GO" id="GO:0003841">
    <property type="term" value="F:1-acylglycerol-3-phosphate O-acyltransferase activity"/>
    <property type="evidence" value="ECO:0007669"/>
    <property type="project" value="UniProtKB-EC"/>
</dbReference>
<evidence type="ECO:0000313" key="6">
    <source>
        <dbReference type="Proteomes" id="UP000528322"/>
    </source>
</evidence>
<keyword evidence="3 5" id="KW-0012">Acyltransferase</keyword>
<evidence type="ECO:0000259" key="4">
    <source>
        <dbReference type="SMART" id="SM00563"/>
    </source>
</evidence>
<dbReference type="Proteomes" id="UP000528322">
    <property type="component" value="Unassembled WGS sequence"/>
</dbReference>
<dbReference type="Pfam" id="PF01553">
    <property type="entry name" value="Acyltransferase"/>
    <property type="match status" value="1"/>
</dbReference>
<evidence type="ECO:0000256" key="3">
    <source>
        <dbReference type="ARBA" id="ARBA00023315"/>
    </source>
</evidence>
<dbReference type="GO" id="GO:0006654">
    <property type="term" value="P:phosphatidic acid biosynthetic process"/>
    <property type="evidence" value="ECO:0007669"/>
    <property type="project" value="TreeGrafter"/>
</dbReference>
<dbReference type="EC" id="2.3.1.51" evidence="5"/>
<evidence type="ECO:0000256" key="2">
    <source>
        <dbReference type="ARBA" id="ARBA00022679"/>
    </source>
</evidence>
<dbReference type="RefSeq" id="WP_183731104.1">
    <property type="nucleotide sequence ID" value="NZ_JACHID010000005.1"/>
</dbReference>
<dbReference type="EMBL" id="JACHID010000005">
    <property type="protein sequence ID" value="MBB5021781.1"/>
    <property type="molecule type" value="Genomic_DNA"/>
</dbReference>
<gene>
    <name evidence="5" type="ORF">HNR37_001094</name>
</gene>
<name>A0A7W8DGR9_9BACT</name>